<reference evidence="3 4" key="1">
    <citation type="submission" date="2020-08" db="EMBL/GenBank/DDBJ databases">
        <title>Genomic Encyclopedia of Type Strains, Phase IV (KMG-IV): sequencing the most valuable type-strain genomes for metagenomic binning, comparative biology and taxonomic classification.</title>
        <authorList>
            <person name="Goeker M."/>
        </authorList>
    </citation>
    <scope>NUCLEOTIDE SEQUENCE [LARGE SCALE GENOMIC DNA]</scope>
    <source>
        <strain evidence="3 4">DSM 44197</strain>
    </source>
</reference>
<feature type="region of interest" description="Disordered" evidence="1">
    <location>
        <begin position="22"/>
        <end position="43"/>
    </location>
</feature>
<evidence type="ECO:0000313" key="4">
    <source>
        <dbReference type="Proteomes" id="UP000572680"/>
    </source>
</evidence>
<keyword evidence="3" id="KW-0255">Endonuclease</keyword>
<dbReference type="GO" id="GO:0004519">
    <property type="term" value="F:endonuclease activity"/>
    <property type="evidence" value="ECO:0007669"/>
    <property type="project" value="UniProtKB-KW"/>
</dbReference>
<dbReference type="Pfam" id="PF03372">
    <property type="entry name" value="Exo_endo_phos"/>
    <property type="match status" value="1"/>
</dbReference>
<dbReference type="AlphaFoldDB" id="A0A7W3LY86"/>
<proteinExistence type="predicted"/>
<dbReference type="Gene3D" id="2.60.40.10">
    <property type="entry name" value="Immunoglobulins"/>
    <property type="match status" value="1"/>
</dbReference>
<evidence type="ECO:0000313" key="3">
    <source>
        <dbReference type="EMBL" id="MBA8956377.1"/>
    </source>
</evidence>
<keyword evidence="4" id="KW-1185">Reference proteome</keyword>
<dbReference type="Gene3D" id="3.60.10.10">
    <property type="entry name" value="Endonuclease/exonuclease/phosphatase"/>
    <property type="match status" value="1"/>
</dbReference>
<protein>
    <submittedName>
        <fullName evidence="3">Endonuclease/exonuclease/phosphatase family metal-dependent hydrolase</fullName>
    </submittedName>
</protein>
<keyword evidence="3" id="KW-0540">Nuclease</keyword>
<accession>A0A7W3LY86</accession>
<comment type="caution">
    <text evidence="3">The sequence shown here is derived from an EMBL/GenBank/DDBJ whole genome shotgun (WGS) entry which is preliminary data.</text>
</comment>
<feature type="domain" description="Endonuclease/exonuclease/phosphatase" evidence="2">
    <location>
        <begin position="178"/>
        <end position="446"/>
    </location>
</feature>
<name>A0A7W3LY86_ACTNM</name>
<dbReference type="InterPro" id="IPR036691">
    <property type="entry name" value="Endo/exonu/phosph_ase_sf"/>
</dbReference>
<dbReference type="Pfam" id="PF05345">
    <property type="entry name" value="He_PIG"/>
    <property type="match status" value="1"/>
</dbReference>
<dbReference type="InterPro" id="IPR013783">
    <property type="entry name" value="Ig-like_fold"/>
</dbReference>
<dbReference type="GO" id="GO:0005975">
    <property type="term" value="P:carbohydrate metabolic process"/>
    <property type="evidence" value="ECO:0007669"/>
    <property type="project" value="UniProtKB-ARBA"/>
</dbReference>
<keyword evidence="3" id="KW-0378">Hydrolase</keyword>
<dbReference type="EMBL" id="JACJIA010000015">
    <property type="protein sequence ID" value="MBA8956377.1"/>
    <property type="molecule type" value="Genomic_DNA"/>
</dbReference>
<organism evidence="3 4">
    <name type="scientific">Actinomadura namibiensis</name>
    <dbReference type="NCBI Taxonomy" id="182080"/>
    <lineage>
        <taxon>Bacteria</taxon>
        <taxon>Bacillati</taxon>
        <taxon>Actinomycetota</taxon>
        <taxon>Actinomycetes</taxon>
        <taxon>Streptosporangiales</taxon>
        <taxon>Thermomonosporaceae</taxon>
        <taxon>Actinomadura</taxon>
    </lineage>
</organism>
<dbReference type="GO" id="GO:0004527">
    <property type="term" value="F:exonuclease activity"/>
    <property type="evidence" value="ECO:0007669"/>
    <property type="project" value="UniProtKB-KW"/>
</dbReference>
<evidence type="ECO:0000256" key="1">
    <source>
        <dbReference type="SAM" id="MobiDB-lite"/>
    </source>
</evidence>
<dbReference type="SUPFAM" id="SSF56219">
    <property type="entry name" value="DNase I-like"/>
    <property type="match status" value="1"/>
</dbReference>
<dbReference type="Proteomes" id="UP000572680">
    <property type="component" value="Unassembled WGS sequence"/>
</dbReference>
<evidence type="ECO:0000259" key="2">
    <source>
        <dbReference type="Pfam" id="PF03372"/>
    </source>
</evidence>
<dbReference type="PANTHER" id="PTHR41349:SF1">
    <property type="entry name" value="PROTEIN CBG08683"/>
    <property type="match status" value="1"/>
</dbReference>
<dbReference type="RefSeq" id="WP_220510350.1">
    <property type="nucleotide sequence ID" value="NZ_BAAALP010000044.1"/>
</dbReference>
<gene>
    <name evidence="3" type="ORF">HNR61_008059</name>
</gene>
<keyword evidence="3" id="KW-0269">Exonuclease</keyword>
<sequence length="456" mass="47564">MASNTRGTERGEAIGAVDAATGDVWGGPATAQPPAQVGQSSPCPPPVCRRATNIVYFLHDDGYAWLAQPRRLKLADSSPTRWASASFFLRNGQVGSSYGATVKGLVRGDTAGLTFRKTSGPAWASVSPTGTVGGTPTAPGTATIGIEAANSAGLKAAASVGVRVQAAGAPLVPELKVLSYNLWHGGTPIGGHRDKQLKFLLDRDVDVVGIQENEGTSAQALAQALGWSYHQTADLGVISRYPITRTTPAVAGAAIAARIRLGSRAAVVWNAHLGHTPYGPYDACFGRLPVQQLFDREARSGRTGQINDILKAMSADLASASTTPVFLVGDFNAPSHLDWTAATRRCGYGAVNWPTSAAVANAGLTDSYRAAHPDPLASPGATWSPVYKTFTGGYGHDSHKGEPEPQDRIDFVHFKGPATVLTSNAVVEGTPAPYPGHTGNAWTSDHAAVLTAFRLP</sequence>
<dbReference type="PANTHER" id="PTHR41349">
    <property type="match status" value="1"/>
</dbReference>
<dbReference type="InterPro" id="IPR005135">
    <property type="entry name" value="Endo/exonuclease/phosphatase"/>
</dbReference>